<keyword evidence="5" id="KW-1185">Reference proteome</keyword>
<dbReference type="AlphaFoldDB" id="A0A7W6X955"/>
<gene>
    <name evidence="2" type="ORF">GGE31_000100</name>
    <name evidence="1" type="ORF">GGE33_001685</name>
    <name evidence="3" type="ORF">GGE35_000099</name>
</gene>
<comment type="caution">
    <text evidence="2">The sequence shown here is derived from an EMBL/GenBank/DDBJ whole genome shotgun (WGS) entry which is preliminary data.</text>
</comment>
<evidence type="ECO:0000313" key="4">
    <source>
        <dbReference type="Proteomes" id="UP000520770"/>
    </source>
</evidence>
<protein>
    <submittedName>
        <fullName evidence="2">Uncharacterized protein</fullName>
    </submittedName>
</protein>
<name>A0A7W6X955_9HYPH</name>
<dbReference type="EMBL" id="JACIHM010000001">
    <property type="protein sequence ID" value="MBB4444317.1"/>
    <property type="molecule type" value="Genomic_DNA"/>
</dbReference>
<reference evidence="4 5" key="1">
    <citation type="submission" date="2020-08" db="EMBL/GenBank/DDBJ databases">
        <title>Genomic Encyclopedia of Type Strains, Phase IV (KMG-V): Genome sequencing to study the core and pangenomes of soil and plant-associated prokaryotes.</title>
        <authorList>
            <person name="Whitman W."/>
        </authorList>
    </citation>
    <scope>NUCLEOTIDE SEQUENCE [LARGE SCALE GENOMIC DNA]</scope>
    <source>
        <strain evidence="2 5">SEMIA 444</strain>
        <strain evidence="1 4">SEMIA 448</strain>
        <strain evidence="3 6">SEMIA 452</strain>
    </source>
</reference>
<dbReference type="Proteomes" id="UP000576087">
    <property type="component" value="Unassembled WGS sequence"/>
</dbReference>
<evidence type="ECO:0000313" key="5">
    <source>
        <dbReference type="Proteomes" id="UP000524535"/>
    </source>
</evidence>
<organism evidence="2 5">
    <name type="scientific">Aliirhizobium cellulosilyticum</name>
    <dbReference type="NCBI Taxonomy" id="393664"/>
    <lineage>
        <taxon>Bacteria</taxon>
        <taxon>Pseudomonadati</taxon>
        <taxon>Pseudomonadota</taxon>
        <taxon>Alphaproteobacteria</taxon>
        <taxon>Hyphomicrobiales</taxon>
        <taxon>Rhizobiaceae</taxon>
        <taxon>Aliirhizobium</taxon>
    </lineage>
</organism>
<dbReference type="Proteomes" id="UP000520770">
    <property type="component" value="Unassembled WGS sequence"/>
</dbReference>
<evidence type="ECO:0000313" key="2">
    <source>
        <dbReference type="EMBL" id="MBB4409629.1"/>
    </source>
</evidence>
<sequence>MTELDLLKEEIKDIEGDLFRIRGSLQKQDNGVKLSRIAIKTRTLDRLKALAKRENAA</sequence>
<evidence type="ECO:0000313" key="1">
    <source>
        <dbReference type="EMBL" id="MBB4347977.1"/>
    </source>
</evidence>
<evidence type="ECO:0000313" key="3">
    <source>
        <dbReference type="EMBL" id="MBB4444317.1"/>
    </source>
</evidence>
<proteinExistence type="predicted"/>
<dbReference type="EMBL" id="JACIGY010000001">
    <property type="protein sequence ID" value="MBB4409629.1"/>
    <property type="molecule type" value="Genomic_DNA"/>
</dbReference>
<accession>A0A7W6X955</accession>
<dbReference type="Proteomes" id="UP000524535">
    <property type="component" value="Unassembled WGS sequence"/>
</dbReference>
<dbReference type="EMBL" id="JACIGW010000001">
    <property type="protein sequence ID" value="MBB4347977.1"/>
    <property type="molecule type" value="Genomic_DNA"/>
</dbReference>
<evidence type="ECO:0000313" key="6">
    <source>
        <dbReference type="Proteomes" id="UP000576087"/>
    </source>
</evidence>
<dbReference type="RefSeq" id="WP_183822032.1">
    <property type="nucleotide sequence ID" value="NZ_JACIGW010000001.1"/>
</dbReference>